<name>A0A1X7VCX9_AMPQE</name>
<dbReference type="STRING" id="400682.A0A1X7VCX9"/>
<dbReference type="Pfam" id="PF00078">
    <property type="entry name" value="RVT_1"/>
    <property type="match status" value="1"/>
</dbReference>
<reference evidence="3" key="1">
    <citation type="submission" date="2017-05" db="UniProtKB">
        <authorList>
            <consortium name="EnsemblMetazoa"/>
        </authorList>
    </citation>
    <scope>IDENTIFICATION</scope>
</reference>
<dbReference type="OMA" id="KCTANAP"/>
<feature type="domain" description="Reverse transcriptase" evidence="2">
    <location>
        <begin position="761"/>
        <end position="1012"/>
    </location>
</feature>
<dbReference type="InterPro" id="IPR005135">
    <property type="entry name" value="Endo/exonuclease/phosphatase"/>
</dbReference>
<feature type="compositionally biased region" description="Low complexity" evidence="1">
    <location>
        <begin position="290"/>
        <end position="305"/>
    </location>
</feature>
<evidence type="ECO:0000259" key="2">
    <source>
        <dbReference type="PROSITE" id="PS50878"/>
    </source>
</evidence>
<accession>A0A1X7VCX9</accession>
<dbReference type="InParanoid" id="A0A1X7VCX9"/>
<dbReference type="Gene3D" id="3.60.10.10">
    <property type="entry name" value="Endonuclease/exonuclease/phosphatase"/>
    <property type="match status" value="1"/>
</dbReference>
<dbReference type="eggNOG" id="KOG1075">
    <property type="taxonomic scope" value="Eukaryota"/>
</dbReference>
<organism evidence="3">
    <name type="scientific">Amphimedon queenslandica</name>
    <name type="common">Sponge</name>
    <dbReference type="NCBI Taxonomy" id="400682"/>
    <lineage>
        <taxon>Eukaryota</taxon>
        <taxon>Metazoa</taxon>
        <taxon>Porifera</taxon>
        <taxon>Demospongiae</taxon>
        <taxon>Heteroscleromorpha</taxon>
        <taxon>Haplosclerida</taxon>
        <taxon>Niphatidae</taxon>
        <taxon>Amphimedon</taxon>
    </lineage>
</organism>
<feature type="compositionally biased region" description="Polar residues" evidence="1">
    <location>
        <begin position="101"/>
        <end position="118"/>
    </location>
</feature>
<dbReference type="GO" id="GO:0003824">
    <property type="term" value="F:catalytic activity"/>
    <property type="evidence" value="ECO:0007669"/>
    <property type="project" value="InterPro"/>
</dbReference>
<dbReference type="EnsemblMetazoa" id="Aqu2.1.37848_001">
    <property type="protein sequence ID" value="Aqu2.1.37848_001"/>
    <property type="gene ID" value="Aqu2.1.37848"/>
</dbReference>
<feature type="compositionally biased region" description="Polar residues" evidence="1">
    <location>
        <begin position="71"/>
        <end position="90"/>
    </location>
</feature>
<proteinExistence type="predicted"/>
<dbReference type="InterPro" id="IPR000477">
    <property type="entry name" value="RT_dom"/>
</dbReference>
<dbReference type="Pfam" id="PF14529">
    <property type="entry name" value="Exo_endo_phos_2"/>
    <property type="match status" value="1"/>
</dbReference>
<feature type="region of interest" description="Disordered" evidence="1">
    <location>
        <begin position="71"/>
        <end position="129"/>
    </location>
</feature>
<feature type="region of interest" description="Disordered" evidence="1">
    <location>
        <begin position="288"/>
        <end position="316"/>
    </location>
</feature>
<dbReference type="CDD" id="cd01650">
    <property type="entry name" value="RT_nLTR_like"/>
    <property type="match status" value="1"/>
</dbReference>
<dbReference type="AlphaFoldDB" id="A0A1X7VCX9"/>
<dbReference type="PANTHER" id="PTHR47510">
    <property type="entry name" value="REVERSE TRANSCRIPTASE DOMAIN-CONTAINING PROTEIN"/>
    <property type="match status" value="1"/>
</dbReference>
<evidence type="ECO:0000313" key="3">
    <source>
        <dbReference type="EnsemblMetazoa" id="Aqu2.1.37848_001"/>
    </source>
</evidence>
<dbReference type="PROSITE" id="PS50878">
    <property type="entry name" value="RT_POL"/>
    <property type="match status" value="1"/>
</dbReference>
<dbReference type="InterPro" id="IPR036691">
    <property type="entry name" value="Endo/exonu/phosph_ase_sf"/>
</dbReference>
<protein>
    <recommendedName>
        <fullName evidence="2">Reverse transcriptase domain-containing protein</fullName>
    </recommendedName>
</protein>
<sequence>MEFLKLFYRQFLVEFLTKKCTANAPPTDETTLPNMDNNHYKLIHNSIVFQLHVIEDLKKQLDDKNTRIQELTATSNQTQSSDRTTASASIAPTEDLPHDNGPTQRDPTNPTLNINNHESSGHHTPRNTTDRKQNLVFFGIRESPSGTSFQERMEHDYNAVFAIIDPMIDSGHLHSSIRVCSRLGKYNASSQRPRPILVRFNSLSTIKTIFRNIQRLSTSSGSNVSIRRDLSKEERRHNSILLKERHRLVTECGITKSNIKFRGNALYINGSLHGKAGVAGFIASSPHNLSATSPPSHDSPSSTSPPNSPDPNLPRAGTVTETWLSPSFYDKEVLPSGYSVFRSDRLSRGGGVLLAVASHIPAALIYSQSDPDILAIKLQIHSPVILCVVYIPPQSSHLSYSSLLSYLHSLFSSSLPVVVLGDFNCPDIDWSSLSASSNFSALLCELVYDYNLSQCITQPTHIKGNTLDLILTNYEDNISNVSVLESPWATSDHYLISFFLSAGRVTKSHSTPSSSRNYSDVDYSGMDDFLLDWDFNPCYSSQDVEFIWSHIKSAILTAIDKFVPTVTITKRHSHLPRWFDGSLRHDLKRVRTMRRKCVSRPTPANLESLSQMDAHLKDSIAEAESNYVLSLINQSAMDKSNALIYAHIRSIIKQSVIPPVVSLGPQSASSYKEQADLFNNYFFSVYSPCFSFPSLDSLFSLPMQVHHDCGLDAIIFSPSDVFKALTNLDPTKAMGADGIGPRVLKMCATALCEPLCHLFCTSVANSCIPSEWKVHCVTPIHKSGDKSVVSNYRPISLLSCVSKVLERLIYDNIIDYVSPFVSTSQFGFSRGRSTLQQLLIFLSDIFHNIDNKLQTDAIYLDLRKAFDSVPHDKLLVKLYSIGITGELWEWFKSYLSSRTQCVSINGTLSSTLPVTSGVPQGSILGPLLFLIFINDIPSLVQHISVLLYADDTKCYHPISHISDSLHLQADLDSLAQWSEDNIAFNNTKSFLIRFSLHPSPLSTSYCIDGQPLELSHMKCYDALMKMLIKKQDEDDDLLLDVTESHLTVDQQRRAMVPSSTDVRRCASRESVVELF</sequence>
<dbReference type="SUPFAM" id="SSF56219">
    <property type="entry name" value="DNase I-like"/>
    <property type="match status" value="1"/>
</dbReference>
<dbReference type="PANTHER" id="PTHR47510:SF3">
    <property type="entry name" value="ENDO_EXONUCLEASE_PHOSPHATASE DOMAIN-CONTAINING PROTEIN"/>
    <property type="match status" value="1"/>
</dbReference>
<evidence type="ECO:0000256" key="1">
    <source>
        <dbReference type="SAM" id="MobiDB-lite"/>
    </source>
</evidence>
<dbReference type="OrthoDB" id="416454at2759"/>